<dbReference type="InterPro" id="IPR055212">
    <property type="entry name" value="KH-I_PNO1_first"/>
</dbReference>
<sequence length="207" mass="23532">MIIDEPLSTRGKPKFKPLSYFDLNGAEPQQRKILIPPHRMAPLRKEWMKIYTPIVTHLKLDIRMDIRQKAVEIRTNDQTEDSGAIQKAADFLRAFTLGFKVDDCVALLRMDDLYIDSFEIKDVKTLRGDNLSRAIGRISGSGGKTKFTIENCTKTRIVLADTKIHIMGSFQNIKTARDAVVNLILGSPPGKVYSHLRTLSARMKERF</sequence>
<dbReference type="STRING" id="215637.A0A4Q0A026"/>
<dbReference type="Pfam" id="PF17903">
    <property type="entry name" value="KH_KRR1_1st"/>
    <property type="match status" value="1"/>
</dbReference>
<dbReference type="PANTHER" id="PTHR12826:SF13">
    <property type="entry name" value="RNA-BINDING PROTEIN PNO1"/>
    <property type="match status" value="1"/>
</dbReference>
<proteinExistence type="inferred from homology"/>
<dbReference type="PANTHER" id="PTHR12826">
    <property type="entry name" value="RIBONUCLEASE Y"/>
    <property type="match status" value="1"/>
</dbReference>
<evidence type="ECO:0000256" key="5">
    <source>
        <dbReference type="ARBA" id="ARBA00023242"/>
    </source>
</evidence>
<dbReference type="Pfam" id="PF22891">
    <property type="entry name" value="KH_PNO1_2nd"/>
    <property type="match status" value="1"/>
</dbReference>
<keyword evidence="10" id="KW-1185">Reference proteome</keyword>
<accession>A0A4Q0A026</accession>
<dbReference type="SUPFAM" id="SSF54791">
    <property type="entry name" value="Eukaryotic type KH-domain (KH-domain type I)"/>
    <property type="match status" value="1"/>
</dbReference>
<evidence type="ECO:0000313" key="10">
    <source>
        <dbReference type="Proteomes" id="UP000268162"/>
    </source>
</evidence>
<comment type="similarity">
    <text evidence="2">Belongs to the PNO1 family.</text>
</comment>
<dbReference type="FunFam" id="3.30.1370.10:FF:000009">
    <property type="entry name" value="RNA-binding protein PNO1"/>
    <property type="match status" value="1"/>
</dbReference>
<dbReference type="GO" id="GO:0005730">
    <property type="term" value="C:nucleolus"/>
    <property type="evidence" value="ECO:0007669"/>
    <property type="project" value="UniProtKB-SubCell"/>
</dbReference>
<evidence type="ECO:0000256" key="3">
    <source>
        <dbReference type="ARBA" id="ARBA00016042"/>
    </source>
</evidence>
<dbReference type="CDD" id="cd22392">
    <property type="entry name" value="KH-I_PNO1_rpt2"/>
    <property type="match status" value="1"/>
</dbReference>
<dbReference type="AlphaFoldDB" id="A0A4Q0A026"/>
<dbReference type="InterPro" id="IPR036612">
    <property type="entry name" value="KH_dom_type_1_sf"/>
</dbReference>
<feature type="domain" description="KRR1 small subunit processome component first KH" evidence="7">
    <location>
        <begin position="32"/>
        <end position="102"/>
    </location>
</feature>
<dbReference type="GO" id="GO:0003723">
    <property type="term" value="F:RNA binding"/>
    <property type="evidence" value="ECO:0007669"/>
    <property type="project" value="UniProtKB-KW"/>
</dbReference>
<evidence type="ECO:0000313" key="9">
    <source>
        <dbReference type="EMBL" id="RKP39068.1"/>
    </source>
</evidence>
<dbReference type="InterPro" id="IPR041174">
    <property type="entry name" value="KRR1-like_KH1"/>
</dbReference>
<name>A0A4Q0A026_9FUNG</name>
<evidence type="ECO:0000256" key="6">
    <source>
        <dbReference type="ARBA" id="ARBA00071744"/>
    </source>
</evidence>
<keyword evidence="4" id="KW-0694">RNA-binding</keyword>
<reference evidence="10" key="1">
    <citation type="journal article" date="2018" name="Nat. Microbiol.">
        <title>Leveraging single-cell genomics to expand the fungal tree of life.</title>
        <authorList>
            <person name="Ahrendt S.R."/>
            <person name="Quandt C.A."/>
            <person name="Ciobanu D."/>
            <person name="Clum A."/>
            <person name="Salamov A."/>
            <person name="Andreopoulos B."/>
            <person name="Cheng J.F."/>
            <person name="Woyke T."/>
            <person name="Pelin A."/>
            <person name="Henrissat B."/>
            <person name="Reynolds N.K."/>
            <person name="Benny G.L."/>
            <person name="Smith M.E."/>
            <person name="James T.Y."/>
            <person name="Grigoriev I.V."/>
        </authorList>
    </citation>
    <scope>NUCLEOTIDE SEQUENCE [LARGE SCALE GENOMIC DNA]</scope>
    <source>
        <strain evidence="10">RSA 468</strain>
    </source>
</reference>
<evidence type="ECO:0000256" key="1">
    <source>
        <dbReference type="ARBA" id="ARBA00004604"/>
    </source>
</evidence>
<evidence type="ECO:0000256" key="2">
    <source>
        <dbReference type="ARBA" id="ARBA00007515"/>
    </source>
</evidence>
<feature type="domain" description="PNO1 second type I KH" evidence="8">
    <location>
        <begin position="117"/>
        <end position="200"/>
    </location>
</feature>
<dbReference type="CDD" id="cd22391">
    <property type="entry name" value="KH-I_PNO1_rpt1"/>
    <property type="match status" value="1"/>
</dbReference>
<gene>
    <name evidence="9" type="ORF">BJ085DRAFT_21092</name>
</gene>
<evidence type="ECO:0000259" key="7">
    <source>
        <dbReference type="Pfam" id="PF17903"/>
    </source>
</evidence>
<organism evidence="9 10">
    <name type="scientific">Dimargaris cristalligena</name>
    <dbReference type="NCBI Taxonomy" id="215637"/>
    <lineage>
        <taxon>Eukaryota</taxon>
        <taxon>Fungi</taxon>
        <taxon>Fungi incertae sedis</taxon>
        <taxon>Zoopagomycota</taxon>
        <taxon>Kickxellomycotina</taxon>
        <taxon>Dimargaritomycetes</taxon>
        <taxon>Dimargaritales</taxon>
        <taxon>Dimargaritaceae</taxon>
        <taxon>Dimargaris</taxon>
    </lineage>
</organism>
<keyword evidence="5" id="KW-0539">Nucleus</keyword>
<comment type="subcellular location">
    <subcellularLocation>
        <location evidence="1">Nucleus</location>
        <location evidence="1">Nucleolus</location>
    </subcellularLocation>
</comment>
<dbReference type="Gene3D" id="3.30.1370.10">
    <property type="entry name" value="K Homology domain, type 1"/>
    <property type="match status" value="1"/>
</dbReference>
<protein>
    <recommendedName>
        <fullName evidence="3">Pre-rRNA-processing protein PNO1</fullName>
    </recommendedName>
    <alternativeName>
        <fullName evidence="6">Pre-rRNA-processing protein pno1</fullName>
    </alternativeName>
</protein>
<dbReference type="InterPro" id="IPR055211">
    <property type="entry name" value="KH_PNO1_2nd"/>
</dbReference>
<dbReference type="GO" id="GO:0042254">
    <property type="term" value="P:ribosome biogenesis"/>
    <property type="evidence" value="ECO:0007669"/>
    <property type="project" value="UniProtKB-ARBA"/>
</dbReference>
<dbReference type="Proteomes" id="UP000268162">
    <property type="component" value="Unassembled WGS sequence"/>
</dbReference>
<evidence type="ECO:0000259" key="8">
    <source>
        <dbReference type="Pfam" id="PF22891"/>
    </source>
</evidence>
<evidence type="ECO:0000256" key="4">
    <source>
        <dbReference type="ARBA" id="ARBA00022884"/>
    </source>
</evidence>
<dbReference type="EMBL" id="ML002301">
    <property type="protein sequence ID" value="RKP39068.1"/>
    <property type="molecule type" value="Genomic_DNA"/>
</dbReference>